<dbReference type="SMART" id="SM00487">
    <property type="entry name" value="DEXDc"/>
    <property type="match status" value="1"/>
</dbReference>
<evidence type="ECO:0000256" key="9">
    <source>
        <dbReference type="ARBA" id="ARBA00023125"/>
    </source>
</evidence>
<dbReference type="NCBIfam" id="TIGR00595">
    <property type="entry name" value="priA"/>
    <property type="match status" value="1"/>
</dbReference>
<dbReference type="GO" id="GO:0006269">
    <property type="term" value="P:DNA replication, synthesis of primer"/>
    <property type="evidence" value="ECO:0007669"/>
    <property type="project" value="UniProtKB-KW"/>
</dbReference>
<evidence type="ECO:0000256" key="1">
    <source>
        <dbReference type="ARBA" id="ARBA00022515"/>
    </source>
</evidence>
<dbReference type="Pfam" id="PF18319">
    <property type="entry name" value="Zn_ribbon_PriA"/>
    <property type="match status" value="1"/>
</dbReference>
<dbReference type="GO" id="GO:1990077">
    <property type="term" value="C:primosome complex"/>
    <property type="evidence" value="ECO:0007669"/>
    <property type="project" value="UniProtKB-KW"/>
</dbReference>
<dbReference type="InterPro" id="IPR040498">
    <property type="entry name" value="PriA_CRR"/>
</dbReference>
<feature type="region of interest" description="Disordered" evidence="13">
    <location>
        <begin position="373"/>
        <end position="413"/>
    </location>
</feature>
<keyword evidence="1" id="KW-0639">Primosome</keyword>
<dbReference type="Gene3D" id="3.40.1440.60">
    <property type="entry name" value="PriA, 3(prime) DNA-binding domain"/>
    <property type="match status" value="1"/>
</dbReference>
<dbReference type="InterPro" id="IPR005259">
    <property type="entry name" value="PriA"/>
</dbReference>
<dbReference type="EC" id="5.6.2.4" evidence="11"/>
<evidence type="ECO:0000256" key="13">
    <source>
        <dbReference type="SAM" id="MobiDB-lite"/>
    </source>
</evidence>
<evidence type="ECO:0000313" key="16">
    <source>
        <dbReference type="Proteomes" id="UP000739538"/>
    </source>
</evidence>
<dbReference type="Proteomes" id="UP000739538">
    <property type="component" value="Unassembled WGS sequence"/>
</dbReference>
<accession>A0A956NEU0</accession>
<evidence type="ECO:0000256" key="4">
    <source>
        <dbReference type="ARBA" id="ARBA00022741"/>
    </source>
</evidence>
<dbReference type="AlphaFoldDB" id="A0A956NEU0"/>
<dbReference type="PANTHER" id="PTHR30580">
    <property type="entry name" value="PRIMOSOMAL PROTEIN N"/>
    <property type="match status" value="1"/>
</dbReference>
<dbReference type="FunFam" id="3.40.50.300:FF:000489">
    <property type="entry name" value="Primosome assembly protein PriA"/>
    <property type="match status" value="1"/>
</dbReference>
<evidence type="ECO:0000256" key="11">
    <source>
        <dbReference type="ARBA" id="ARBA00034808"/>
    </source>
</evidence>
<keyword evidence="6" id="KW-0347">Helicase</keyword>
<name>A0A956NEU0_UNCEI</name>
<keyword evidence="5" id="KW-0378">Hydrolase</keyword>
<dbReference type="EMBL" id="JAGQHS010000042">
    <property type="protein sequence ID" value="MCA9756120.1"/>
    <property type="molecule type" value="Genomic_DNA"/>
</dbReference>
<evidence type="ECO:0000259" key="14">
    <source>
        <dbReference type="PROSITE" id="PS51192"/>
    </source>
</evidence>
<gene>
    <name evidence="15" type="primary">priA</name>
    <name evidence="15" type="ORF">KDA27_09980</name>
</gene>
<keyword evidence="3" id="KW-0479">Metal-binding</keyword>
<evidence type="ECO:0000256" key="10">
    <source>
        <dbReference type="ARBA" id="ARBA00023235"/>
    </source>
</evidence>
<dbReference type="SUPFAM" id="SSF52540">
    <property type="entry name" value="P-loop containing nucleoside triphosphate hydrolases"/>
    <property type="match status" value="1"/>
</dbReference>
<dbReference type="PANTHER" id="PTHR30580:SF0">
    <property type="entry name" value="PRIMOSOMAL PROTEIN N"/>
    <property type="match status" value="1"/>
</dbReference>
<evidence type="ECO:0000256" key="6">
    <source>
        <dbReference type="ARBA" id="ARBA00022806"/>
    </source>
</evidence>
<dbReference type="GO" id="GO:0003677">
    <property type="term" value="F:DNA binding"/>
    <property type="evidence" value="ECO:0007669"/>
    <property type="project" value="UniProtKB-KW"/>
</dbReference>
<evidence type="ECO:0000256" key="12">
    <source>
        <dbReference type="ARBA" id="ARBA00048988"/>
    </source>
</evidence>
<protein>
    <recommendedName>
        <fullName evidence="11">DNA 3'-5' helicase</fullName>
        <ecNumber evidence="11">5.6.2.4</ecNumber>
    </recommendedName>
</protein>
<feature type="non-terminal residue" evidence="15">
    <location>
        <position position="559"/>
    </location>
</feature>
<evidence type="ECO:0000256" key="2">
    <source>
        <dbReference type="ARBA" id="ARBA00022705"/>
    </source>
</evidence>
<proteinExistence type="predicted"/>
<dbReference type="Gene3D" id="3.40.50.300">
    <property type="entry name" value="P-loop containing nucleotide triphosphate hydrolases"/>
    <property type="match status" value="1"/>
</dbReference>
<reference evidence="15" key="1">
    <citation type="submission" date="2020-04" db="EMBL/GenBank/DDBJ databases">
        <authorList>
            <person name="Zhang T."/>
        </authorList>
    </citation>
    <scope>NUCLEOTIDE SEQUENCE</scope>
    <source>
        <strain evidence="15">HKST-UBA02</strain>
    </source>
</reference>
<keyword evidence="9" id="KW-0238">DNA-binding</keyword>
<feature type="region of interest" description="Disordered" evidence="13">
    <location>
        <begin position="104"/>
        <end position="171"/>
    </location>
</feature>
<dbReference type="InterPro" id="IPR027417">
    <property type="entry name" value="P-loop_NTPase"/>
</dbReference>
<dbReference type="GO" id="GO:0006270">
    <property type="term" value="P:DNA replication initiation"/>
    <property type="evidence" value="ECO:0007669"/>
    <property type="project" value="TreeGrafter"/>
</dbReference>
<dbReference type="Pfam" id="PF00270">
    <property type="entry name" value="DEAD"/>
    <property type="match status" value="1"/>
</dbReference>
<keyword evidence="8" id="KW-0067">ATP-binding</keyword>
<evidence type="ECO:0000256" key="7">
    <source>
        <dbReference type="ARBA" id="ARBA00022833"/>
    </source>
</evidence>
<comment type="caution">
    <text evidence="15">The sequence shown here is derived from an EMBL/GenBank/DDBJ whole genome shotgun (WGS) entry which is preliminary data.</text>
</comment>
<dbReference type="PROSITE" id="PS51192">
    <property type="entry name" value="HELICASE_ATP_BIND_1"/>
    <property type="match status" value="1"/>
</dbReference>
<dbReference type="InterPro" id="IPR042115">
    <property type="entry name" value="PriA_3primeBD_sf"/>
</dbReference>
<keyword evidence="10" id="KW-0413">Isomerase</keyword>
<sequence length="559" mass="60553">MPTGTTQLYAEVALPNALRQTFSYSVPAGLEVEPGHRVRIPFGRREAHGYVVSLGSERPDVRGLRAILDCDPPERLVTDEILQLTRWVAEYYLAPWGQVLDAALPPNVRKGGARDRRLKAQAETSEPATAEPTVEQAAGADSADSLQTGSALPGVASVDPPPSPSTAPLGGVVLTSHQDAALAAIGTALRTTSFAPFLLHGVTGSGKTEVYLRLAAEVIAGGGQVLFLVPEIAMGAQILARVQQRFPGQVGLYHSQAGDGERRRVWAEAREGRLPVVVGARSAVFVPLPKLRLVVVDEEHETAYKQEEAPRYHGRDVAIYRARLASAVVVLGTATPSLESWINANEGKYSHVVLPERIDGRQKARVTIVDMAEHRDDEDEPGPSAAPASANSTRPSNGTQTNGRTDVPEAHGGVAQGGVQTVQMERGGGVSIFSPPLVRRMRERIERGEQIILFLNRRGHSTTVQCADCGTSVSCTQCDVVLTYHKSDRRLRCHYCNAFRPEPERCDGCGGAHFFYGGFGTQRIEEDLLELLPGARIERMDRDATRKKGSHAKLVERME</sequence>
<keyword evidence="7" id="KW-0862">Zinc</keyword>
<evidence type="ECO:0000256" key="3">
    <source>
        <dbReference type="ARBA" id="ARBA00022723"/>
    </source>
</evidence>
<dbReference type="InterPro" id="IPR014001">
    <property type="entry name" value="Helicase_ATP-bd"/>
</dbReference>
<dbReference type="InterPro" id="IPR041222">
    <property type="entry name" value="PriA_3primeBD"/>
</dbReference>
<comment type="catalytic activity">
    <reaction evidence="12">
        <text>ATP + H2O = ADP + phosphate + H(+)</text>
        <dbReference type="Rhea" id="RHEA:13065"/>
        <dbReference type="ChEBI" id="CHEBI:15377"/>
        <dbReference type="ChEBI" id="CHEBI:15378"/>
        <dbReference type="ChEBI" id="CHEBI:30616"/>
        <dbReference type="ChEBI" id="CHEBI:43474"/>
        <dbReference type="ChEBI" id="CHEBI:456216"/>
        <dbReference type="EC" id="5.6.2.4"/>
    </reaction>
</comment>
<dbReference type="GO" id="GO:0046872">
    <property type="term" value="F:metal ion binding"/>
    <property type="evidence" value="ECO:0007669"/>
    <property type="project" value="UniProtKB-KW"/>
</dbReference>
<feature type="domain" description="Helicase ATP-binding" evidence="14">
    <location>
        <begin position="188"/>
        <end position="354"/>
    </location>
</feature>
<dbReference type="GO" id="GO:0006310">
    <property type="term" value="P:DNA recombination"/>
    <property type="evidence" value="ECO:0007669"/>
    <property type="project" value="InterPro"/>
</dbReference>
<dbReference type="FunFam" id="3.40.1440.60:FF:000001">
    <property type="entry name" value="Primosomal protein N"/>
    <property type="match status" value="1"/>
</dbReference>
<feature type="compositionally biased region" description="Low complexity" evidence="13">
    <location>
        <begin position="382"/>
        <end position="396"/>
    </location>
</feature>
<dbReference type="Pfam" id="PF17764">
    <property type="entry name" value="PriA_3primeBD"/>
    <property type="match status" value="1"/>
</dbReference>
<evidence type="ECO:0000256" key="8">
    <source>
        <dbReference type="ARBA" id="ARBA00022840"/>
    </source>
</evidence>
<dbReference type="GO" id="GO:0006302">
    <property type="term" value="P:double-strand break repair"/>
    <property type="evidence" value="ECO:0007669"/>
    <property type="project" value="InterPro"/>
</dbReference>
<dbReference type="GO" id="GO:0016787">
    <property type="term" value="F:hydrolase activity"/>
    <property type="evidence" value="ECO:0007669"/>
    <property type="project" value="UniProtKB-KW"/>
</dbReference>
<organism evidence="15 16">
    <name type="scientific">Eiseniibacteriota bacterium</name>
    <dbReference type="NCBI Taxonomy" id="2212470"/>
    <lineage>
        <taxon>Bacteria</taxon>
        <taxon>Candidatus Eiseniibacteriota</taxon>
    </lineage>
</organism>
<keyword evidence="2" id="KW-0235">DNA replication</keyword>
<evidence type="ECO:0000256" key="5">
    <source>
        <dbReference type="ARBA" id="ARBA00022801"/>
    </source>
</evidence>
<dbReference type="CDD" id="cd17929">
    <property type="entry name" value="DEXHc_priA"/>
    <property type="match status" value="1"/>
</dbReference>
<dbReference type="GO" id="GO:0043138">
    <property type="term" value="F:3'-5' DNA helicase activity"/>
    <property type="evidence" value="ECO:0007669"/>
    <property type="project" value="UniProtKB-EC"/>
</dbReference>
<dbReference type="InterPro" id="IPR011545">
    <property type="entry name" value="DEAD/DEAH_box_helicase_dom"/>
</dbReference>
<dbReference type="GO" id="GO:0005524">
    <property type="term" value="F:ATP binding"/>
    <property type="evidence" value="ECO:0007669"/>
    <property type="project" value="UniProtKB-KW"/>
</dbReference>
<keyword evidence="4" id="KW-0547">Nucleotide-binding</keyword>
<reference evidence="15" key="2">
    <citation type="journal article" date="2021" name="Microbiome">
        <title>Successional dynamics and alternative stable states in a saline activated sludge microbial community over 9 years.</title>
        <authorList>
            <person name="Wang Y."/>
            <person name="Ye J."/>
            <person name="Ju F."/>
            <person name="Liu L."/>
            <person name="Boyd J.A."/>
            <person name="Deng Y."/>
            <person name="Parks D.H."/>
            <person name="Jiang X."/>
            <person name="Yin X."/>
            <person name="Woodcroft B.J."/>
            <person name="Tyson G.W."/>
            <person name="Hugenholtz P."/>
            <person name="Polz M.F."/>
            <person name="Zhang T."/>
        </authorList>
    </citation>
    <scope>NUCLEOTIDE SEQUENCE</scope>
    <source>
        <strain evidence="15">HKST-UBA02</strain>
    </source>
</reference>
<evidence type="ECO:0000313" key="15">
    <source>
        <dbReference type="EMBL" id="MCA9756120.1"/>
    </source>
</evidence>